<reference evidence="11" key="1">
    <citation type="submission" date="2023-07" db="EMBL/GenBank/DDBJ databases">
        <title>Fictibacillus sp. isolated from freshwater pond.</title>
        <authorList>
            <person name="Kirdat K."/>
            <person name="Bhat A."/>
            <person name="Mourya A."/>
            <person name="Yadav A."/>
        </authorList>
    </citation>
    <scope>NUCLEOTIDE SEQUENCE</scope>
    <source>
        <strain evidence="11">NE201</strain>
    </source>
</reference>
<organism evidence="11 12">
    <name type="scientific">Fictibacillus fluitans</name>
    <dbReference type="NCBI Taxonomy" id="3058422"/>
    <lineage>
        <taxon>Bacteria</taxon>
        <taxon>Bacillati</taxon>
        <taxon>Bacillota</taxon>
        <taxon>Bacilli</taxon>
        <taxon>Bacillales</taxon>
        <taxon>Fictibacillaceae</taxon>
        <taxon>Fictibacillus</taxon>
    </lineage>
</organism>
<dbReference type="Proteomes" id="UP001172721">
    <property type="component" value="Unassembled WGS sequence"/>
</dbReference>
<dbReference type="InterPro" id="IPR018060">
    <property type="entry name" value="HTH_AraC"/>
</dbReference>
<dbReference type="PANTHER" id="PTHR42713">
    <property type="entry name" value="HISTIDINE KINASE-RELATED"/>
    <property type="match status" value="1"/>
</dbReference>
<sequence>MKVNWEEEGFQIIGDASNGQEAIEWLREKEIDLILTDMRMPIMDGLQLAKHCHDHFSHVKVIVLSGYSDFEYVRGSLKEGVRDYLLKPVAPEELEEALRKIRKEGKEEKKKLAETAKVRQLALSRLQEVQEQYLLYLVKEDRLLLPMVKERLIQLQLEGLVEEKTEVQFISVEIRESMGNTHRLKELWMPFQMICKELAREHAGLSFYDPSYTNMVHFIKSKNGSEDLVRDIQQNIKKLICLETVIGIGNPIKGISEFKSGYISSMLAWSQSYLGQQSQIIDVSNIKEDVFEFSSYEERKLLNAIENADFALLKVNIEQLLNRNKSQSILSFSFVANRILFLLGSIARKYDTETKDIQKAMWTCQQSIWELNSYEKVIQYLVDLAGQIIKKVRTARFSNGKLIIDGVRQYLDQHYANEISLSLLSEIFHINKAHLSETFKSQIGQNFSDYLVRVRMEKAVDFLEDRHLKIIDVANLVGFTNSGYFSTVFKKYYGKTPVDYRQCQNKQS</sequence>
<comment type="subcellular location">
    <subcellularLocation>
        <location evidence="1">Cytoplasm</location>
    </subcellularLocation>
</comment>
<dbReference type="SUPFAM" id="SSF52172">
    <property type="entry name" value="CheY-like"/>
    <property type="match status" value="1"/>
</dbReference>
<dbReference type="PANTHER" id="PTHR42713:SF3">
    <property type="entry name" value="TRANSCRIPTIONAL REGULATORY PROTEIN HPTR"/>
    <property type="match status" value="1"/>
</dbReference>
<dbReference type="RefSeq" id="WP_301166668.1">
    <property type="nucleotide sequence ID" value="NZ_JAUHTR010000007.1"/>
</dbReference>
<evidence type="ECO:0000313" key="12">
    <source>
        <dbReference type="Proteomes" id="UP001172721"/>
    </source>
</evidence>
<evidence type="ECO:0000256" key="4">
    <source>
        <dbReference type="ARBA" id="ARBA00023012"/>
    </source>
</evidence>
<protein>
    <submittedName>
        <fullName evidence="11">Response regulator</fullName>
    </submittedName>
</protein>
<dbReference type="Gene3D" id="3.40.50.2300">
    <property type="match status" value="1"/>
</dbReference>
<gene>
    <name evidence="11" type="ORF">QYB97_14225</name>
</gene>
<dbReference type="InterPro" id="IPR018062">
    <property type="entry name" value="HTH_AraC-typ_CS"/>
</dbReference>
<dbReference type="InterPro" id="IPR009057">
    <property type="entry name" value="Homeodomain-like_sf"/>
</dbReference>
<evidence type="ECO:0000256" key="3">
    <source>
        <dbReference type="ARBA" id="ARBA00022553"/>
    </source>
</evidence>
<evidence type="ECO:0000256" key="5">
    <source>
        <dbReference type="ARBA" id="ARBA00023015"/>
    </source>
</evidence>
<dbReference type="InterPro" id="IPR011006">
    <property type="entry name" value="CheY-like_superfamily"/>
</dbReference>
<feature type="domain" description="HTH araC/xylS-type" evidence="9">
    <location>
        <begin position="405"/>
        <end position="503"/>
    </location>
</feature>
<dbReference type="PROSITE" id="PS00041">
    <property type="entry name" value="HTH_ARAC_FAMILY_1"/>
    <property type="match status" value="1"/>
</dbReference>
<keyword evidence="6" id="KW-0238">DNA-binding</keyword>
<evidence type="ECO:0000313" key="11">
    <source>
        <dbReference type="EMBL" id="MDN4525637.1"/>
    </source>
</evidence>
<dbReference type="SMART" id="SM00448">
    <property type="entry name" value="REC"/>
    <property type="match status" value="1"/>
</dbReference>
<keyword evidence="4" id="KW-0902">Two-component regulatory system</keyword>
<dbReference type="PROSITE" id="PS50110">
    <property type="entry name" value="RESPONSE_REGULATORY"/>
    <property type="match status" value="1"/>
</dbReference>
<dbReference type="PROSITE" id="PS01124">
    <property type="entry name" value="HTH_ARAC_FAMILY_2"/>
    <property type="match status" value="1"/>
</dbReference>
<evidence type="ECO:0000256" key="6">
    <source>
        <dbReference type="ARBA" id="ARBA00023125"/>
    </source>
</evidence>
<dbReference type="SMART" id="SM00342">
    <property type="entry name" value="HTH_ARAC"/>
    <property type="match status" value="1"/>
</dbReference>
<evidence type="ECO:0000256" key="1">
    <source>
        <dbReference type="ARBA" id="ARBA00004496"/>
    </source>
</evidence>
<dbReference type="CDD" id="cd17536">
    <property type="entry name" value="REC_YesN-like"/>
    <property type="match status" value="1"/>
</dbReference>
<dbReference type="EMBL" id="JAUHTR010000007">
    <property type="protein sequence ID" value="MDN4525637.1"/>
    <property type="molecule type" value="Genomic_DNA"/>
</dbReference>
<keyword evidence="2" id="KW-0963">Cytoplasm</keyword>
<comment type="caution">
    <text evidence="11">The sequence shown here is derived from an EMBL/GenBank/DDBJ whole genome shotgun (WGS) entry which is preliminary data.</text>
</comment>
<feature type="modified residue" description="4-aspartylphosphate" evidence="8">
    <location>
        <position position="37"/>
    </location>
</feature>
<keyword evidence="7" id="KW-0804">Transcription</keyword>
<keyword evidence="5" id="KW-0805">Transcription regulation</keyword>
<feature type="domain" description="Response regulatory" evidence="10">
    <location>
        <begin position="1"/>
        <end position="102"/>
    </location>
</feature>
<dbReference type="InterPro" id="IPR051552">
    <property type="entry name" value="HptR"/>
</dbReference>
<evidence type="ECO:0000259" key="10">
    <source>
        <dbReference type="PROSITE" id="PS50110"/>
    </source>
</evidence>
<dbReference type="PRINTS" id="PR00032">
    <property type="entry name" value="HTHARAC"/>
</dbReference>
<dbReference type="SUPFAM" id="SSF46689">
    <property type="entry name" value="Homeodomain-like"/>
    <property type="match status" value="2"/>
</dbReference>
<name>A0ABT8HXX8_9BACL</name>
<proteinExistence type="predicted"/>
<dbReference type="InterPro" id="IPR020449">
    <property type="entry name" value="Tscrpt_reg_AraC-type_HTH"/>
</dbReference>
<evidence type="ECO:0000256" key="8">
    <source>
        <dbReference type="PROSITE-ProRule" id="PRU00169"/>
    </source>
</evidence>
<keyword evidence="3 8" id="KW-0597">Phosphoprotein</keyword>
<keyword evidence="12" id="KW-1185">Reference proteome</keyword>
<evidence type="ECO:0000259" key="9">
    <source>
        <dbReference type="PROSITE" id="PS01124"/>
    </source>
</evidence>
<accession>A0ABT8HXX8</accession>
<evidence type="ECO:0000256" key="7">
    <source>
        <dbReference type="ARBA" id="ARBA00023163"/>
    </source>
</evidence>
<evidence type="ECO:0000256" key="2">
    <source>
        <dbReference type="ARBA" id="ARBA00022490"/>
    </source>
</evidence>
<dbReference type="Pfam" id="PF12833">
    <property type="entry name" value="HTH_18"/>
    <property type="match status" value="1"/>
</dbReference>
<dbReference type="Gene3D" id="1.10.10.60">
    <property type="entry name" value="Homeodomain-like"/>
    <property type="match status" value="2"/>
</dbReference>
<dbReference type="Pfam" id="PF00072">
    <property type="entry name" value="Response_reg"/>
    <property type="match status" value="1"/>
</dbReference>
<dbReference type="InterPro" id="IPR001789">
    <property type="entry name" value="Sig_transdc_resp-reg_receiver"/>
</dbReference>